<dbReference type="KEGG" id="pxv:FXF36_00895"/>
<evidence type="ECO:0000313" key="3">
    <source>
        <dbReference type="EMBL" id="QFJ53526.1"/>
    </source>
</evidence>
<dbReference type="AlphaFoldDB" id="A0A5P6VLK5"/>
<organism evidence="3 4">
    <name type="scientific">Pseudobutyrivibrio xylanivorans</name>
    <dbReference type="NCBI Taxonomy" id="185007"/>
    <lineage>
        <taxon>Bacteria</taxon>
        <taxon>Bacillati</taxon>
        <taxon>Bacillota</taxon>
        <taxon>Clostridia</taxon>
        <taxon>Lachnospirales</taxon>
        <taxon>Lachnospiraceae</taxon>
        <taxon>Pseudobutyrivibrio</taxon>
    </lineage>
</organism>
<evidence type="ECO:0000313" key="4">
    <source>
        <dbReference type="Proteomes" id="UP000327030"/>
    </source>
</evidence>
<feature type="coiled-coil region" evidence="1">
    <location>
        <begin position="241"/>
        <end position="297"/>
    </location>
</feature>
<protein>
    <submittedName>
        <fullName evidence="3">Uncharacterized protein</fullName>
    </submittedName>
</protein>
<evidence type="ECO:0000256" key="2">
    <source>
        <dbReference type="SAM" id="MobiDB-lite"/>
    </source>
</evidence>
<reference evidence="4" key="1">
    <citation type="submission" date="2019-08" db="EMBL/GenBank/DDBJ databases">
        <title>Complete Genome Sequence of the Polysaccharide-Degrading Rumen Bacterium Pseudobutyrivibrio xylanivorans MA3014.</title>
        <authorList>
            <person name="Palevich N."/>
            <person name="Maclean P.H."/>
            <person name="Kelly W.J."/>
            <person name="Leahy S.C."/>
            <person name="Rakonjac J."/>
            <person name="Attwood G.T."/>
        </authorList>
    </citation>
    <scope>NUCLEOTIDE SEQUENCE [LARGE SCALE GENOMIC DNA]</scope>
    <source>
        <strain evidence="4">MA3014</strain>
    </source>
</reference>
<dbReference type="OrthoDB" id="2065951at2"/>
<keyword evidence="1" id="KW-0175">Coiled coil</keyword>
<accession>A0A5P6VLK5</accession>
<feature type="region of interest" description="Disordered" evidence="2">
    <location>
        <begin position="209"/>
        <end position="233"/>
    </location>
</feature>
<evidence type="ECO:0000256" key="1">
    <source>
        <dbReference type="SAM" id="Coils"/>
    </source>
</evidence>
<name>A0A5P6VLK5_PSEXY</name>
<dbReference type="EMBL" id="CP043028">
    <property type="protein sequence ID" value="QFJ53526.1"/>
    <property type="molecule type" value="Genomic_DNA"/>
</dbReference>
<dbReference type="RefSeq" id="WP_151622030.1">
    <property type="nucleotide sequence ID" value="NZ_CP043028.1"/>
</dbReference>
<dbReference type="Proteomes" id="UP000327030">
    <property type="component" value="Chromosome 1"/>
</dbReference>
<gene>
    <name evidence="3" type="ORF">FXF36_00895</name>
</gene>
<sequence>MDFDMSKQYFLTILNNNFKTEIISQSFLEDYFKIIYFLMKNPGKHAGDDVFEAVGVKSFRPETVSIITAILDPFFFNTSIGSDRRKYYTINKMFMTVISLLEREHIDETISSALSRIRSEEALPDIEYNVDTIKNDKNKLIKYIQHIVKLETIIYSLEKRYSELEEEREKAIIKSFEDAKKQIISRENNLKVELENIQQNKEKYLKDIEDSVKKPKKPTKPSFSLTPPESPYTRKPGLFNRKKIIAENERLRRRHDEQLLEYRRAKDYFDQDMTKFYTELDDYLEECEKRKKEARDRAIEEYDLRYPKEKLIEEVKDIQTNFYSKINDLIANSECAIKNESIQYEQEYILHLLRDIIKAQIKLYSYGVIYGKYRSYVALSSFCDYLLAGRCTELEGPDGTYNLYELESRSDIVINKLDKILTSLDQIKENQYYIFNEIKTANDSLDMINGQLLVNNSLEVVEISKLNDIIANTNQTAYNTAVTAFYSKKNAELTDALGFMVAL</sequence>
<proteinExistence type="predicted"/>